<keyword evidence="3" id="KW-1185">Reference proteome</keyword>
<organism evidence="2 3">
    <name type="scientific">Pristionchus entomophagus</name>
    <dbReference type="NCBI Taxonomy" id="358040"/>
    <lineage>
        <taxon>Eukaryota</taxon>
        <taxon>Metazoa</taxon>
        <taxon>Ecdysozoa</taxon>
        <taxon>Nematoda</taxon>
        <taxon>Chromadorea</taxon>
        <taxon>Rhabditida</taxon>
        <taxon>Rhabditina</taxon>
        <taxon>Diplogasteromorpha</taxon>
        <taxon>Diplogasteroidea</taxon>
        <taxon>Neodiplogasteridae</taxon>
        <taxon>Pristionchus</taxon>
    </lineage>
</organism>
<feature type="non-terminal residue" evidence="2">
    <location>
        <position position="1"/>
    </location>
</feature>
<dbReference type="EMBL" id="BTSX01000005">
    <property type="protein sequence ID" value="GMT01362.1"/>
    <property type="molecule type" value="Genomic_DNA"/>
</dbReference>
<feature type="region of interest" description="Disordered" evidence="1">
    <location>
        <begin position="27"/>
        <end position="52"/>
    </location>
</feature>
<comment type="caution">
    <text evidence="2">The sequence shown here is derived from an EMBL/GenBank/DDBJ whole genome shotgun (WGS) entry which is preliminary data.</text>
</comment>
<protein>
    <submittedName>
        <fullName evidence="2">Uncharacterized protein</fullName>
    </submittedName>
</protein>
<name>A0AAV5U4P9_9BILA</name>
<sequence>SNVRSVPRVLCRSTLIVDFDWIRDGPGREESDTIREMGGGGEQSGISCSDDVVELIEDDSAD</sequence>
<proteinExistence type="predicted"/>
<evidence type="ECO:0000313" key="3">
    <source>
        <dbReference type="Proteomes" id="UP001432027"/>
    </source>
</evidence>
<accession>A0AAV5U4P9</accession>
<evidence type="ECO:0000256" key="1">
    <source>
        <dbReference type="SAM" id="MobiDB-lite"/>
    </source>
</evidence>
<dbReference type="AlphaFoldDB" id="A0AAV5U4P9"/>
<evidence type="ECO:0000313" key="2">
    <source>
        <dbReference type="EMBL" id="GMT01362.1"/>
    </source>
</evidence>
<dbReference type="Proteomes" id="UP001432027">
    <property type="component" value="Unassembled WGS sequence"/>
</dbReference>
<reference evidence="2" key="1">
    <citation type="submission" date="2023-10" db="EMBL/GenBank/DDBJ databases">
        <title>Genome assembly of Pristionchus species.</title>
        <authorList>
            <person name="Yoshida K."/>
            <person name="Sommer R.J."/>
        </authorList>
    </citation>
    <scope>NUCLEOTIDE SEQUENCE</scope>
    <source>
        <strain evidence="2">RS0144</strain>
    </source>
</reference>
<gene>
    <name evidence="2" type="ORF">PENTCL1PPCAC_23536</name>
</gene>